<dbReference type="PANTHER" id="PTHR43649:SF12">
    <property type="entry name" value="DIACETYLCHITOBIOSE BINDING PROTEIN DASA"/>
    <property type="match status" value="1"/>
</dbReference>
<evidence type="ECO:0000256" key="1">
    <source>
        <dbReference type="SAM" id="MobiDB-lite"/>
    </source>
</evidence>
<evidence type="ECO:0000313" key="3">
    <source>
        <dbReference type="Proteomes" id="UP000236151"/>
    </source>
</evidence>
<gene>
    <name evidence="2" type="ORF">CDQ84_11115</name>
</gene>
<dbReference type="EMBL" id="NIOJ01000027">
    <property type="protein sequence ID" value="PNT98502.1"/>
    <property type="molecule type" value="Genomic_DNA"/>
</dbReference>
<reference evidence="2 3" key="1">
    <citation type="submission" date="2017-06" db="EMBL/GenBank/DDBJ databases">
        <title>Investigating the central metabolism of Clostridium thermosuccinogenes.</title>
        <authorList>
            <person name="Koendjbiharie J.G."/>
            <person name="van Kranenburg R."/>
        </authorList>
    </citation>
    <scope>NUCLEOTIDE SEQUENCE [LARGE SCALE GENOMIC DNA]</scope>
    <source>
        <strain evidence="2 3">DSM 5806</strain>
    </source>
</reference>
<sequence>MMISLLSGCGKSSEGAKNDTSSSETKTSASESTAKKEPIKIKYPSYRVGTHVSAPAEKKILDAFREKYGDEVIVEVEEIPSDQTYVDKMKILAASKDMPDIVEGKNGINNVLISANLAVPLNKYLDEDPQWKEEIGQKAIEANSRDGKCWSISTARQIVGYFYNKEMFEKAGIKPAETWEEFESNLEKLKSAGFTPLALMTGENAWTTNLILASIIGTSGEAGNNFMNTLYPKNFETPEVIDALAKIQAMLQNYTTTDALGAAYANAANNFCQGKAAIIANGPWMIPDFSNPDKAPEGFEQKVGVAMYPNAGIFSSFEEGFMLCSKDDVHREAALKFLKFRTGAFAQSVMLEMNSVTPLTENVKPSEEFKKKYPLFMEINEFAAKAKYNYKFLDTINYANVTDAWKNIYPELAFNKVTPEQAAKMLSDVAAKNKD</sequence>
<dbReference type="Gene3D" id="3.40.190.10">
    <property type="entry name" value="Periplasmic binding protein-like II"/>
    <property type="match status" value="2"/>
</dbReference>
<dbReference type="Pfam" id="PF13416">
    <property type="entry name" value="SBP_bac_8"/>
    <property type="match status" value="1"/>
</dbReference>
<dbReference type="InterPro" id="IPR050490">
    <property type="entry name" value="Bact_solute-bd_prot1"/>
</dbReference>
<dbReference type="OrthoDB" id="1861912at2"/>
<dbReference type="Proteomes" id="UP000236151">
    <property type="component" value="Unassembled WGS sequence"/>
</dbReference>
<dbReference type="KEGG" id="cthd:CDO33_11950"/>
<feature type="region of interest" description="Disordered" evidence="1">
    <location>
        <begin position="1"/>
        <end position="36"/>
    </location>
</feature>
<keyword evidence="3" id="KW-1185">Reference proteome</keyword>
<dbReference type="PANTHER" id="PTHR43649">
    <property type="entry name" value="ARABINOSE-BINDING PROTEIN-RELATED"/>
    <property type="match status" value="1"/>
</dbReference>
<comment type="caution">
    <text evidence="2">The sequence shown here is derived from an EMBL/GenBank/DDBJ whole genome shotgun (WGS) entry which is preliminary data.</text>
</comment>
<dbReference type="SUPFAM" id="SSF53850">
    <property type="entry name" value="Periplasmic binding protein-like II"/>
    <property type="match status" value="1"/>
</dbReference>
<dbReference type="InterPro" id="IPR006059">
    <property type="entry name" value="SBP"/>
</dbReference>
<name>A0A2K2FI98_9CLOT</name>
<feature type="compositionally biased region" description="Low complexity" evidence="1">
    <location>
        <begin position="20"/>
        <end position="32"/>
    </location>
</feature>
<dbReference type="AlphaFoldDB" id="A0A2K2FI98"/>
<accession>A0A2K2FI98</accession>
<protein>
    <submittedName>
        <fullName evidence="2">ABC transporter substrate-binding protein</fullName>
    </submittedName>
</protein>
<evidence type="ECO:0000313" key="2">
    <source>
        <dbReference type="EMBL" id="PNT98502.1"/>
    </source>
</evidence>
<proteinExistence type="predicted"/>
<organism evidence="2 3">
    <name type="scientific">Clostridium thermosuccinogenes</name>
    <dbReference type="NCBI Taxonomy" id="84032"/>
    <lineage>
        <taxon>Bacteria</taxon>
        <taxon>Bacillati</taxon>
        <taxon>Bacillota</taxon>
        <taxon>Clostridia</taxon>
        <taxon>Eubacteriales</taxon>
        <taxon>Clostridiaceae</taxon>
        <taxon>Clostridium</taxon>
    </lineage>
</organism>